<accession>A0AAI9XWR5</accession>
<feature type="domain" description="C2H2-type" evidence="1">
    <location>
        <begin position="13"/>
        <end position="36"/>
    </location>
</feature>
<protein>
    <recommendedName>
        <fullName evidence="1">C2H2-type domain-containing protein</fullName>
    </recommendedName>
</protein>
<evidence type="ECO:0000313" key="2">
    <source>
        <dbReference type="EMBL" id="KAK1466861.1"/>
    </source>
</evidence>
<evidence type="ECO:0000313" key="3">
    <source>
        <dbReference type="Proteomes" id="UP001239795"/>
    </source>
</evidence>
<organism evidence="2 3">
    <name type="scientific">Colletotrichum melonis</name>
    <dbReference type="NCBI Taxonomy" id="1209925"/>
    <lineage>
        <taxon>Eukaryota</taxon>
        <taxon>Fungi</taxon>
        <taxon>Dikarya</taxon>
        <taxon>Ascomycota</taxon>
        <taxon>Pezizomycotina</taxon>
        <taxon>Sordariomycetes</taxon>
        <taxon>Hypocreomycetidae</taxon>
        <taxon>Glomerellales</taxon>
        <taxon>Glomerellaceae</taxon>
        <taxon>Colletotrichum</taxon>
        <taxon>Colletotrichum acutatum species complex</taxon>
    </lineage>
</organism>
<reference evidence="2 3" key="1">
    <citation type="submission" date="2016-10" db="EMBL/GenBank/DDBJ databases">
        <title>The genome sequence of Colletotrichum fioriniae PJ7.</title>
        <authorList>
            <person name="Baroncelli R."/>
        </authorList>
    </citation>
    <scope>NUCLEOTIDE SEQUENCE [LARGE SCALE GENOMIC DNA]</scope>
    <source>
        <strain evidence="2">Col 31</strain>
    </source>
</reference>
<gene>
    <name evidence="2" type="ORF">CMEL01_10854</name>
</gene>
<comment type="caution">
    <text evidence="2">The sequence shown here is derived from an EMBL/GenBank/DDBJ whole genome shotgun (WGS) entry which is preliminary data.</text>
</comment>
<dbReference type="EMBL" id="MLGG01000002">
    <property type="protein sequence ID" value="KAK1466861.1"/>
    <property type="molecule type" value="Genomic_DNA"/>
</dbReference>
<evidence type="ECO:0000259" key="1">
    <source>
        <dbReference type="PROSITE" id="PS00028"/>
    </source>
</evidence>
<name>A0AAI9XWR5_9PEZI</name>
<dbReference type="Proteomes" id="UP001239795">
    <property type="component" value="Unassembled WGS sequence"/>
</dbReference>
<proteinExistence type="predicted"/>
<dbReference type="InterPro" id="IPR013087">
    <property type="entry name" value="Znf_C2H2_type"/>
</dbReference>
<dbReference type="AlphaFoldDB" id="A0AAI9XWR5"/>
<dbReference type="PROSITE" id="PS00028">
    <property type="entry name" value="ZINC_FINGER_C2H2_1"/>
    <property type="match status" value="1"/>
</dbReference>
<keyword evidence="3" id="KW-1185">Reference proteome</keyword>
<dbReference type="Gene3D" id="3.30.160.60">
    <property type="entry name" value="Classic Zinc Finger"/>
    <property type="match status" value="1"/>
</dbReference>
<sequence length="193" mass="21919">MASTSNPSSLIPCHISGCTTMFSTQGNLTRHLLYQHAELKFWYKMPCNKVLKYNVFNGKRHMGKCRPCQKVQPPAAIDSQQNLLLSTEEPFPANAEETLSLNTEEMFSFDIEQMPWLNTNEALSFNIDEPLSFNIDEPLPINTKEALSLNTDAALPTNTEKMLWLIIDGVPWEPKVFVAHSQLTKNDVEYILN</sequence>